<dbReference type="Proteomes" id="UP000249061">
    <property type="component" value="Unassembled WGS sequence"/>
</dbReference>
<organism evidence="1 2">
    <name type="scientific">Archangium gephyra</name>
    <dbReference type="NCBI Taxonomy" id="48"/>
    <lineage>
        <taxon>Bacteria</taxon>
        <taxon>Pseudomonadati</taxon>
        <taxon>Myxococcota</taxon>
        <taxon>Myxococcia</taxon>
        <taxon>Myxococcales</taxon>
        <taxon>Cystobacterineae</taxon>
        <taxon>Archangiaceae</taxon>
        <taxon>Archangium</taxon>
    </lineage>
</organism>
<comment type="caution">
    <text evidence="1">The sequence shown here is derived from an EMBL/GenBank/DDBJ whole genome shotgun (WGS) entry which is preliminary data.</text>
</comment>
<sequence length="183" mass="20203">MTPKVEVVLKNTVESLFNAIGEERRSPELLAKLERHGLTWPNVPREVPRAPWNAALRDVAATLFPGDDAETAHFKVGRATMEHLRQTLRGKAQATMARVLGPLRVLEHFRTTLSTGANFSETRITREGERAVALWINETGEQNPGFFAGLLTAAVELTGAQDVQVKLRSTSTTDGVVYAVTWK</sequence>
<evidence type="ECO:0008006" key="3">
    <source>
        <dbReference type="Google" id="ProtNLM"/>
    </source>
</evidence>
<accession>A0A2W5TCX8</accession>
<protein>
    <recommendedName>
        <fullName evidence="3">TIGR02265 family protein</fullName>
    </recommendedName>
</protein>
<evidence type="ECO:0000313" key="2">
    <source>
        <dbReference type="Proteomes" id="UP000249061"/>
    </source>
</evidence>
<reference evidence="1 2" key="1">
    <citation type="submission" date="2017-08" db="EMBL/GenBank/DDBJ databases">
        <title>Infants hospitalized years apart are colonized by the same room-sourced microbial strains.</title>
        <authorList>
            <person name="Brooks B."/>
            <person name="Olm M.R."/>
            <person name="Firek B.A."/>
            <person name="Baker R."/>
            <person name="Thomas B.C."/>
            <person name="Morowitz M.J."/>
            <person name="Banfield J.F."/>
        </authorList>
    </citation>
    <scope>NUCLEOTIDE SEQUENCE [LARGE SCALE GENOMIC DNA]</scope>
    <source>
        <strain evidence="1">S2_003_000_R2_14</strain>
    </source>
</reference>
<dbReference type="NCBIfam" id="TIGR02265">
    <property type="entry name" value="Mxa_TIGR02265"/>
    <property type="match status" value="1"/>
</dbReference>
<dbReference type="InterPro" id="IPR011751">
    <property type="entry name" value="Mxa_paralog_2265"/>
</dbReference>
<evidence type="ECO:0000313" key="1">
    <source>
        <dbReference type="EMBL" id="PZR11033.1"/>
    </source>
</evidence>
<gene>
    <name evidence="1" type="ORF">DI536_17995</name>
</gene>
<dbReference type="Pfam" id="PF09536">
    <property type="entry name" value="DUF2378"/>
    <property type="match status" value="1"/>
</dbReference>
<name>A0A2W5TCX8_9BACT</name>
<dbReference type="EMBL" id="QFQP01000015">
    <property type="protein sequence ID" value="PZR11033.1"/>
    <property type="molecule type" value="Genomic_DNA"/>
</dbReference>
<dbReference type="AlphaFoldDB" id="A0A2W5TCX8"/>
<proteinExistence type="predicted"/>